<organism evidence="3 4">
    <name type="scientific">Cellulophaga baltica</name>
    <dbReference type="NCBI Taxonomy" id="76594"/>
    <lineage>
        <taxon>Bacteria</taxon>
        <taxon>Pseudomonadati</taxon>
        <taxon>Bacteroidota</taxon>
        <taxon>Flavobacteriia</taxon>
        <taxon>Flavobacteriales</taxon>
        <taxon>Flavobacteriaceae</taxon>
        <taxon>Cellulophaga</taxon>
    </lineage>
</organism>
<dbReference type="InterPro" id="IPR036390">
    <property type="entry name" value="WH_DNA-bd_sf"/>
</dbReference>
<dbReference type="InterPro" id="IPR002481">
    <property type="entry name" value="FUR"/>
</dbReference>
<reference evidence="4" key="1">
    <citation type="submission" date="2016-10" db="EMBL/GenBank/DDBJ databases">
        <authorList>
            <person name="Varghese N."/>
            <person name="Submissions S."/>
        </authorList>
    </citation>
    <scope>NUCLEOTIDE SEQUENCE [LARGE SCALE GENOMIC DNA]</scope>
    <source>
        <strain evidence="4">DSM 24729</strain>
    </source>
</reference>
<dbReference type="GO" id="GO:1900376">
    <property type="term" value="P:regulation of secondary metabolite biosynthetic process"/>
    <property type="evidence" value="ECO:0007669"/>
    <property type="project" value="TreeGrafter"/>
</dbReference>
<feature type="binding site" evidence="1">
    <location>
        <position position="87"/>
    </location>
    <ligand>
        <name>Zn(2+)</name>
        <dbReference type="ChEBI" id="CHEBI:29105"/>
    </ligand>
</feature>
<dbReference type="Proteomes" id="UP000182114">
    <property type="component" value="Unassembled WGS sequence"/>
</dbReference>
<dbReference type="RefSeq" id="WP_025614338.1">
    <property type="nucleotide sequence ID" value="NZ_FNBD01000016.1"/>
</dbReference>
<evidence type="ECO:0000313" key="4">
    <source>
        <dbReference type="Proteomes" id="UP000182114"/>
    </source>
</evidence>
<evidence type="ECO:0000256" key="1">
    <source>
        <dbReference type="PIRSR" id="PIRSR602481-1"/>
    </source>
</evidence>
<comment type="cofactor">
    <cofactor evidence="2">
        <name>Mn(2+)</name>
        <dbReference type="ChEBI" id="CHEBI:29035"/>
    </cofactor>
    <cofactor evidence="2">
        <name>Fe(2+)</name>
        <dbReference type="ChEBI" id="CHEBI:29033"/>
    </cofactor>
    <text evidence="2">Binds 1 Mn(2+) or Fe(2+) ion per subunit.</text>
</comment>
<sequence length="125" mass="14244">MNRRNTPTKEAVLNLLLNSKKALSQDAIENQLDIKINRATIYRVLNRFCKDDLVHRIVAEDGKQYFAICKKCENQAAVLQHHFHFRCLSCDTIECLQVPVTYSVPNGYRVQNANCVLTGVCNDCS</sequence>
<comment type="cofactor">
    <cofactor evidence="1">
        <name>Zn(2+)</name>
        <dbReference type="ChEBI" id="CHEBI:29105"/>
    </cofactor>
    <text evidence="1">Binds 1 zinc ion per subunit.</text>
</comment>
<evidence type="ECO:0000256" key="2">
    <source>
        <dbReference type="PIRSR" id="PIRSR602481-2"/>
    </source>
</evidence>
<dbReference type="GO" id="GO:0003700">
    <property type="term" value="F:DNA-binding transcription factor activity"/>
    <property type="evidence" value="ECO:0007669"/>
    <property type="project" value="InterPro"/>
</dbReference>
<keyword evidence="2" id="KW-0408">Iron</keyword>
<dbReference type="PANTHER" id="PTHR33202:SF22">
    <property type="entry name" value="HYDROGEN PEROXIDE SENSITIVE REPRESSOR"/>
    <property type="match status" value="1"/>
</dbReference>
<dbReference type="EMBL" id="FNBD01000016">
    <property type="protein sequence ID" value="SDF45020.1"/>
    <property type="molecule type" value="Genomic_DNA"/>
</dbReference>
<dbReference type="Gene3D" id="1.10.10.10">
    <property type="entry name" value="Winged helix-like DNA-binding domain superfamily/Winged helix DNA-binding domain"/>
    <property type="match status" value="1"/>
</dbReference>
<feature type="binding site" evidence="1">
    <location>
        <position position="90"/>
    </location>
    <ligand>
        <name>Zn(2+)</name>
        <dbReference type="ChEBI" id="CHEBI:29105"/>
    </ligand>
</feature>
<dbReference type="PANTHER" id="PTHR33202">
    <property type="entry name" value="ZINC UPTAKE REGULATION PROTEIN"/>
    <property type="match status" value="1"/>
</dbReference>
<dbReference type="GO" id="GO:0000976">
    <property type="term" value="F:transcription cis-regulatory region binding"/>
    <property type="evidence" value="ECO:0007669"/>
    <property type="project" value="TreeGrafter"/>
</dbReference>
<dbReference type="SUPFAM" id="SSF46785">
    <property type="entry name" value="Winged helix' DNA-binding domain"/>
    <property type="match status" value="1"/>
</dbReference>
<keyword evidence="1" id="KW-0479">Metal-binding</keyword>
<protein>
    <submittedName>
        <fullName evidence="3">Fur family transcriptional regulator, ferric uptake regulator</fullName>
    </submittedName>
</protein>
<feature type="binding site" evidence="2">
    <location>
        <position position="81"/>
    </location>
    <ligand>
        <name>Fe cation</name>
        <dbReference type="ChEBI" id="CHEBI:24875"/>
    </ligand>
</feature>
<keyword evidence="4" id="KW-1185">Reference proteome</keyword>
<evidence type="ECO:0000313" key="3">
    <source>
        <dbReference type="EMBL" id="SDF45020.1"/>
    </source>
</evidence>
<dbReference type="GO" id="GO:0045892">
    <property type="term" value="P:negative regulation of DNA-templated transcription"/>
    <property type="evidence" value="ECO:0007669"/>
    <property type="project" value="TreeGrafter"/>
</dbReference>
<feature type="binding site" evidence="1">
    <location>
        <position position="124"/>
    </location>
    <ligand>
        <name>Zn(2+)</name>
        <dbReference type="ChEBI" id="CHEBI:29105"/>
    </ligand>
</feature>
<gene>
    <name evidence="3" type="ORF">SAMN04487992_1168</name>
</gene>
<keyword evidence="1" id="KW-0862">Zinc</keyword>
<accession>A0A1G7L7L3</accession>
<dbReference type="InterPro" id="IPR036388">
    <property type="entry name" value="WH-like_DNA-bd_sf"/>
</dbReference>
<name>A0A1G7L7L3_9FLAO</name>
<dbReference type="AlphaFoldDB" id="A0A1G7L7L3"/>
<feature type="binding site" evidence="1">
    <location>
        <position position="121"/>
    </location>
    <ligand>
        <name>Zn(2+)</name>
        <dbReference type="ChEBI" id="CHEBI:29105"/>
    </ligand>
</feature>
<proteinExistence type="predicted"/>
<dbReference type="Pfam" id="PF01475">
    <property type="entry name" value="FUR"/>
    <property type="match status" value="1"/>
</dbReference>
<dbReference type="GO" id="GO:0008270">
    <property type="term" value="F:zinc ion binding"/>
    <property type="evidence" value="ECO:0007669"/>
    <property type="project" value="TreeGrafter"/>
</dbReference>